<dbReference type="PANTHER" id="PTHR19325">
    <property type="entry name" value="COMPLEMENT COMPONENT-RELATED SUSHI DOMAIN-CONTAINING"/>
    <property type="match status" value="1"/>
</dbReference>
<dbReference type="InterPro" id="IPR050350">
    <property type="entry name" value="Compl-Cell_Adhes-Reg"/>
</dbReference>
<dbReference type="Pfam" id="PF00084">
    <property type="entry name" value="Sushi"/>
    <property type="match status" value="2"/>
</dbReference>
<dbReference type="Gene3D" id="2.10.70.10">
    <property type="entry name" value="Complement Module, domain 1"/>
    <property type="match status" value="2"/>
</dbReference>
<evidence type="ECO:0000256" key="7">
    <source>
        <dbReference type="SAM" id="Phobius"/>
    </source>
</evidence>
<accession>A0ABM0SH17</accession>
<evidence type="ECO:0000256" key="2">
    <source>
        <dbReference type="ARBA" id="ARBA00022737"/>
    </source>
</evidence>
<evidence type="ECO:0000256" key="5">
    <source>
        <dbReference type="ARBA" id="ARBA00023180"/>
    </source>
</evidence>
<keyword evidence="7" id="KW-0812">Transmembrane</keyword>
<evidence type="ECO:0000256" key="1">
    <source>
        <dbReference type="ARBA" id="ARBA00022659"/>
    </source>
</evidence>
<dbReference type="RefSeq" id="XP_008592158.1">
    <property type="nucleotide sequence ID" value="XM_008593936.1"/>
</dbReference>
<comment type="caution">
    <text evidence="6">Lacks conserved residue(s) required for the propagation of feature annotation.</text>
</comment>
<keyword evidence="2" id="KW-0677">Repeat</keyword>
<dbReference type="InterPro" id="IPR002396">
    <property type="entry name" value="Selectin_superfamily"/>
</dbReference>
<feature type="domain" description="Sushi" evidence="8">
    <location>
        <begin position="1"/>
        <end position="49"/>
    </location>
</feature>
<keyword evidence="4 6" id="KW-1015">Disulfide bond</keyword>
<evidence type="ECO:0000313" key="10">
    <source>
        <dbReference type="RefSeq" id="XP_008592158.1"/>
    </source>
</evidence>
<keyword evidence="7" id="KW-0472">Membrane</keyword>
<feature type="transmembrane region" description="Helical" evidence="7">
    <location>
        <begin position="119"/>
        <end position="143"/>
    </location>
</feature>
<keyword evidence="7" id="KW-1133">Transmembrane helix</keyword>
<feature type="disulfide bond" evidence="6">
    <location>
        <begin position="82"/>
        <end position="109"/>
    </location>
</feature>
<dbReference type="PANTHER" id="PTHR19325:SF493">
    <property type="entry name" value="E-SELECTIN"/>
    <property type="match status" value="1"/>
</dbReference>
<organism evidence="9 10">
    <name type="scientific">Galeopterus variegatus</name>
    <name type="common">Malayan flying lemur</name>
    <name type="synonym">Cynocephalus variegatus</name>
    <dbReference type="NCBI Taxonomy" id="482537"/>
    <lineage>
        <taxon>Eukaryota</taxon>
        <taxon>Metazoa</taxon>
        <taxon>Chordata</taxon>
        <taxon>Craniata</taxon>
        <taxon>Vertebrata</taxon>
        <taxon>Euteleostomi</taxon>
        <taxon>Mammalia</taxon>
        <taxon>Eutheria</taxon>
        <taxon>Euarchontoglires</taxon>
        <taxon>Dermoptera</taxon>
        <taxon>Cynocephalidae</taxon>
        <taxon>Galeopterus</taxon>
    </lineage>
</organism>
<evidence type="ECO:0000256" key="4">
    <source>
        <dbReference type="ARBA" id="ARBA00023157"/>
    </source>
</evidence>
<dbReference type="PRINTS" id="PR00343">
    <property type="entry name" value="SELECTIN"/>
</dbReference>
<evidence type="ECO:0000313" key="9">
    <source>
        <dbReference type="Proteomes" id="UP000694923"/>
    </source>
</evidence>
<feature type="domain" description="Sushi" evidence="8">
    <location>
        <begin position="50"/>
        <end position="111"/>
    </location>
</feature>
<keyword evidence="1 6" id="KW-0768">Sushi</keyword>
<evidence type="ECO:0000259" key="8">
    <source>
        <dbReference type="PROSITE" id="PS50923"/>
    </source>
</evidence>
<name>A0ABM0SH17_GALVR</name>
<protein>
    <submittedName>
        <fullName evidence="10">P-selectin-like</fullName>
    </submittedName>
</protein>
<proteinExistence type="predicted"/>
<evidence type="ECO:0000256" key="6">
    <source>
        <dbReference type="PROSITE-ProRule" id="PRU00302"/>
    </source>
</evidence>
<dbReference type="PROSITE" id="PS50923">
    <property type="entry name" value="SUSHI"/>
    <property type="match status" value="2"/>
</dbReference>
<keyword evidence="9" id="KW-1185">Reference proteome</keyword>
<dbReference type="GeneID" id="103609636"/>
<dbReference type="InterPro" id="IPR035976">
    <property type="entry name" value="Sushi/SCR/CCP_sf"/>
</dbReference>
<reference evidence="10" key="1">
    <citation type="submission" date="2025-08" db="UniProtKB">
        <authorList>
            <consortium name="RefSeq"/>
        </authorList>
    </citation>
    <scope>IDENTIFICATION</scope>
</reference>
<dbReference type="SMART" id="SM00032">
    <property type="entry name" value="CCP"/>
    <property type="match status" value="2"/>
</dbReference>
<keyword evidence="5" id="KW-0325">Glycoprotein</keyword>
<dbReference type="CDD" id="cd00033">
    <property type="entry name" value="CCP"/>
    <property type="match status" value="2"/>
</dbReference>
<dbReference type="InterPro" id="IPR000436">
    <property type="entry name" value="Sushi_SCR_CCP_dom"/>
</dbReference>
<dbReference type="Proteomes" id="UP000694923">
    <property type="component" value="Unplaced"/>
</dbReference>
<feature type="disulfide bond" evidence="6">
    <location>
        <begin position="20"/>
        <end position="47"/>
    </location>
</feature>
<keyword evidence="3" id="KW-0106">Calcium</keyword>
<gene>
    <name evidence="10" type="primary">LOC103609636</name>
</gene>
<evidence type="ECO:0000256" key="3">
    <source>
        <dbReference type="ARBA" id="ARBA00022837"/>
    </source>
</evidence>
<sequence length="178" mass="19076">MSCRHHMGTFGLNTTCYFGCKAGFTLMGDSSLRCRPSGQWTAVNPACRVVRCSELPINTPVAMNCSDPWGNFSYGSTCTFYCPEGQLLNGSARTTCQKNGHWSTIMPTCQGGVLTIREALTYFGGAVASTTGLVTGGILLAMLRKRCRQKDDGKCPLTSQSPLGTYGVFTNAAFDPSP</sequence>
<dbReference type="SUPFAM" id="SSF57535">
    <property type="entry name" value="Complement control module/SCR domain"/>
    <property type="match status" value="2"/>
</dbReference>